<comment type="similarity">
    <text evidence="2 9">Belongs to the cytochrome P450 family.</text>
</comment>
<dbReference type="InterPro" id="IPR017972">
    <property type="entry name" value="Cyt_P450_CS"/>
</dbReference>
<evidence type="ECO:0000313" key="11">
    <source>
        <dbReference type="Proteomes" id="UP000095300"/>
    </source>
</evidence>
<evidence type="ECO:0000256" key="3">
    <source>
        <dbReference type="ARBA" id="ARBA00022617"/>
    </source>
</evidence>
<dbReference type="InterPro" id="IPR001128">
    <property type="entry name" value="Cyt_P450"/>
</dbReference>
<dbReference type="GO" id="GO:0006082">
    <property type="term" value="P:organic acid metabolic process"/>
    <property type="evidence" value="ECO:0007669"/>
    <property type="project" value="TreeGrafter"/>
</dbReference>
<evidence type="ECO:0000256" key="9">
    <source>
        <dbReference type="RuleBase" id="RU000461"/>
    </source>
</evidence>
<dbReference type="OrthoDB" id="3934656at2759"/>
<keyword evidence="5 9" id="KW-0560">Oxidoreductase</keyword>
<evidence type="ECO:0000256" key="6">
    <source>
        <dbReference type="ARBA" id="ARBA00023004"/>
    </source>
</evidence>
<dbReference type="STRING" id="35570.A0A1I8NQB8"/>
<evidence type="ECO:0000256" key="4">
    <source>
        <dbReference type="ARBA" id="ARBA00022723"/>
    </source>
</evidence>
<reference evidence="10" key="1">
    <citation type="submission" date="2020-05" db="UniProtKB">
        <authorList>
            <consortium name="EnsemblMetazoa"/>
        </authorList>
    </citation>
    <scope>IDENTIFICATION</scope>
    <source>
        <strain evidence="10">USDA</strain>
    </source>
</reference>
<name>A0A1I8NQB8_STOCA</name>
<evidence type="ECO:0000256" key="2">
    <source>
        <dbReference type="ARBA" id="ARBA00010617"/>
    </source>
</evidence>
<evidence type="ECO:0008006" key="12">
    <source>
        <dbReference type="Google" id="ProtNLM"/>
    </source>
</evidence>
<evidence type="ECO:0000256" key="1">
    <source>
        <dbReference type="ARBA" id="ARBA00001971"/>
    </source>
</evidence>
<keyword evidence="7 9" id="KW-0503">Monooxygenase</keyword>
<dbReference type="GO" id="GO:0020037">
    <property type="term" value="F:heme binding"/>
    <property type="evidence" value="ECO:0007669"/>
    <property type="project" value="InterPro"/>
</dbReference>
<dbReference type="CDD" id="cd20651">
    <property type="entry name" value="CYP15A1-like"/>
    <property type="match status" value="1"/>
</dbReference>
<proteinExistence type="inferred from homology"/>
<dbReference type="InterPro" id="IPR036396">
    <property type="entry name" value="Cyt_P450_sf"/>
</dbReference>
<dbReference type="InterPro" id="IPR002401">
    <property type="entry name" value="Cyt_P450_E_grp-I"/>
</dbReference>
<feature type="binding site" description="axial binding residue" evidence="8">
    <location>
        <position position="445"/>
    </location>
    <ligand>
        <name>heme</name>
        <dbReference type="ChEBI" id="CHEBI:30413"/>
    </ligand>
    <ligandPart>
        <name>Fe</name>
        <dbReference type="ChEBI" id="CHEBI:18248"/>
    </ligandPart>
</feature>
<dbReference type="GO" id="GO:0008395">
    <property type="term" value="F:steroid hydroxylase activity"/>
    <property type="evidence" value="ECO:0007669"/>
    <property type="project" value="TreeGrafter"/>
</dbReference>
<evidence type="ECO:0000256" key="5">
    <source>
        <dbReference type="ARBA" id="ARBA00023002"/>
    </source>
</evidence>
<dbReference type="PRINTS" id="PR00463">
    <property type="entry name" value="EP450I"/>
</dbReference>
<sequence>MVPLLIFIAIIVCYVAFMLWQSMRRPNNYPPGPDFVPWAGNTMQLRKQAAALGGQHKAFEKWSKEYNSNILGLKLGQDYVVVVLTYQLVKEVNLQEVFEGRPDTFFLRLRTMGTRKGITCTDGKLWYEHRNFAMKQMRNVGYGRSEMEKRIEKETHSLLKFIYELSSVPVFPSTFLAQSVINVLWSMTAGQRFERGDKRMAQLLSLMGRRSKVFDISGGLLTQFPWLRFVAPNKTGYNLIRQLNKEMYDFFMESIEHHKTTMTKENAEKDLIYAYLWEMQQEISNNNENTTFNETQLVMTILDLFIAGSQTTSTTIDLSLMTLAMKPEIEKRIYEEIIANTKSKEFPNLGNKSYYPYTEAFLMEVQRFYHIAPITGPRRALWDTKLAGYDIPKNTTIFITASSVLKDHDHWVDPDVFRPERFIDAEGRTFRDEYFIPFGMGRRRCLGDALARACLFSFVVKIVENFKLLLTQNKEDQPTMKLLPGITLSPKPYKLKFVPRHEHFPYQD</sequence>
<evidence type="ECO:0000256" key="7">
    <source>
        <dbReference type="ARBA" id="ARBA00023033"/>
    </source>
</evidence>
<evidence type="ECO:0000256" key="8">
    <source>
        <dbReference type="PIRSR" id="PIRSR602401-1"/>
    </source>
</evidence>
<keyword evidence="4 8" id="KW-0479">Metal-binding</keyword>
<gene>
    <name evidence="10" type="primary">106087372</name>
</gene>
<dbReference type="SUPFAM" id="SSF48264">
    <property type="entry name" value="Cytochrome P450"/>
    <property type="match status" value="1"/>
</dbReference>
<comment type="cofactor">
    <cofactor evidence="1 8">
        <name>heme</name>
        <dbReference type="ChEBI" id="CHEBI:30413"/>
    </cofactor>
</comment>
<dbReference type="PRINTS" id="PR00385">
    <property type="entry name" value="P450"/>
</dbReference>
<keyword evidence="3 8" id="KW-0349">Heme</keyword>
<dbReference type="FunFam" id="1.10.630.10:FF:000036">
    <property type="entry name" value="CYtochrome P450 family"/>
    <property type="match status" value="1"/>
</dbReference>
<dbReference type="GO" id="GO:0005506">
    <property type="term" value="F:iron ion binding"/>
    <property type="evidence" value="ECO:0007669"/>
    <property type="project" value="InterPro"/>
</dbReference>
<dbReference type="InterPro" id="IPR050182">
    <property type="entry name" value="Cytochrome_P450_fam2"/>
</dbReference>
<dbReference type="GO" id="GO:0005737">
    <property type="term" value="C:cytoplasm"/>
    <property type="evidence" value="ECO:0007669"/>
    <property type="project" value="TreeGrafter"/>
</dbReference>
<dbReference type="EnsemblMetazoa" id="SCAU001109-RA">
    <property type="protein sequence ID" value="SCAU001109-PA"/>
    <property type="gene ID" value="SCAU001109"/>
</dbReference>
<dbReference type="AlphaFoldDB" id="A0A1I8NQB8"/>
<keyword evidence="11" id="KW-1185">Reference proteome</keyword>
<dbReference type="PANTHER" id="PTHR24300:SF376">
    <property type="entry name" value="CYTOCHROME P450 15A1"/>
    <property type="match status" value="1"/>
</dbReference>
<dbReference type="PANTHER" id="PTHR24300">
    <property type="entry name" value="CYTOCHROME P450 508A4-RELATED"/>
    <property type="match status" value="1"/>
</dbReference>
<organism evidence="10 11">
    <name type="scientific">Stomoxys calcitrans</name>
    <name type="common">Stable fly</name>
    <name type="synonym">Conops calcitrans</name>
    <dbReference type="NCBI Taxonomy" id="35570"/>
    <lineage>
        <taxon>Eukaryota</taxon>
        <taxon>Metazoa</taxon>
        <taxon>Ecdysozoa</taxon>
        <taxon>Arthropoda</taxon>
        <taxon>Hexapoda</taxon>
        <taxon>Insecta</taxon>
        <taxon>Pterygota</taxon>
        <taxon>Neoptera</taxon>
        <taxon>Endopterygota</taxon>
        <taxon>Diptera</taxon>
        <taxon>Brachycera</taxon>
        <taxon>Muscomorpha</taxon>
        <taxon>Muscoidea</taxon>
        <taxon>Muscidae</taxon>
        <taxon>Stomoxys</taxon>
    </lineage>
</organism>
<dbReference type="GO" id="GO:0006805">
    <property type="term" value="P:xenobiotic metabolic process"/>
    <property type="evidence" value="ECO:0007669"/>
    <property type="project" value="TreeGrafter"/>
</dbReference>
<accession>A0A1I8NQB8</accession>
<protein>
    <recommendedName>
        <fullName evidence="12">Cytochrome P450 305a1</fullName>
    </recommendedName>
</protein>
<dbReference type="Proteomes" id="UP000095300">
    <property type="component" value="Unassembled WGS sequence"/>
</dbReference>
<dbReference type="Pfam" id="PF00067">
    <property type="entry name" value="p450"/>
    <property type="match status" value="1"/>
</dbReference>
<evidence type="ECO:0000313" key="10">
    <source>
        <dbReference type="EnsemblMetazoa" id="SCAU001109-PA"/>
    </source>
</evidence>
<dbReference type="VEuPathDB" id="VectorBase:SCAU001109"/>
<dbReference type="GO" id="GO:0016712">
    <property type="term" value="F:oxidoreductase activity, acting on paired donors, with incorporation or reduction of molecular oxygen, reduced flavin or flavoprotein as one donor, and incorporation of one atom of oxygen"/>
    <property type="evidence" value="ECO:0007669"/>
    <property type="project" value="TreeGrafter"/>
</dbReference>
<dbReference type="PROSITE" id="PS00086">
    <property type="entry name" value="CYTOCHROME_P450"/>
    <property type="match status" value="1"/>
</dbReference>
<dbReference type="Gene3D" id="1.10.630.10">
    <property type="entry name" value="Cytochrome P450"/>
    <property type="match status" value="1"/>
</dbReference>
<keyword evidence="6 8" id="KW-0408">Iron</keyword>